<protein>
    <submittedName>
        <fullName evidence="1">Uncharacterized protein</fullName>
    </submittedName>
</protein>
<evidence type="ECO:0000313" key="2">
    <source>
        <dbReference type="Proteomes" id="UP001057402"/>
    </source>
</evidence>
<keyword evidence="2" id="KW-1185">Reference proteome</keyword>
<reference evidence="2" key="1">
    <citation type="journal article" date="2023" name="Front. Plant Sci.">
        <title>Chromosomal-level genome assembly of Melastoma candidum provides insights into trichome evolution.</title>
        <authorList>
            <person name="Zhong Y."/>
            <person name="Wu W."/>
            <person name="Sun C."/>
            <person name="Zou P."/>
            <person name="Liu Y."/>
            <person name="Dai S."/>
            <person name="Zhou R."/>
        </authorList>
    </citation>
    <scope>NUCLEOTIDE SEQUENCE [LARGE SCALE GENOMIC DNA]</scope>
</reference>
<accession>A0ACB9RKF4</accession>
<evidence type="ECO:0000313" key="1">
    <source>
        <dbReference type="EMBL" id="KAI4379364.1"/>
    </source>
</evidence>
<dbReference type="Proteomes" id="UP001057402">
    <property type="component" value="Chromosome 3"/>
</dbReference>
<proteinExistence type="predicted"/>
<sequence length="506" mass="57763">MGHNYTPAYYSTLQDSIASLCKTILPFSFKKRRLPAAEHRLAQLQSDNLKWQQDSFHHMLHLMGLQKEGISSEGEVSAFRSHLLDTLIAAPAHHEPPAVLRDKLLFLQELFYTKCISVEEYHSSKRPLLHRLAVQGVEIDVKDVIVVGPKETKESTGEEWCDIDLKDETCPNNKENSDLKNESKENSAMKHIKGAISSLKPGKHKSEKSVFDRISQDISSQCSENPFWDAQSKERQGETQSILMAESFPVNPSNGNNESSNGEHKRRPFRTVFHREQNGPANSNENEEREMKSAKKQWGLDGLKKWKRTCSDKGTAPFSLSDGSCREAYSSIGEGPDIKQIKMKLHPDGAPSDFFVDKVLGQNIKKELSRIQTELCNKNPNLKFSNEQIEAISTKLPVDKADLKNFFPRTWCDQYGDLVLDVVKKEFKDHVGEMEKLRSVTKDSQNSVRWTTSDRSCIQNDQNQHPNLFAKKDCRYPQHQQGTSNHRVHESYNKSFGENPFYNLRV</sequence>
<organism evidence="1 2">
    <name type="scientific">Melastoma candidum</name>
    <dbReference type="NCBI Taxonomy" id="119954"/>
    <lineage>
        <taxon>Eukaryota</taxon>
        <taxon>Viridiplantae</taxon>
        <taxon>Streptophyta</taxon>
        <taxon>Embryophyta</taxon>
        <taxon>Tracheophyta</taxon>
        <taxon>Spermatophyta</taxon>
        <taxon>Magnoliopsida</taxon>
        <taxon>eudicotyledons</taxon>
        <taxon>Gunneridae</taxon>
        <taxon>Pentapetalae</taxon>
        <taxon>rosids</taxon>
        <taxon>malvids</taxon>
        <taxon>Myrtales</taxon>
        <taxon>Melastomataceae</taxon>
        <taxon>Melastomatoideae</taxon>
        <taxon>Melastomateae</taxon>
        <taxon>Melastoma</taxon>
    </lineage>
</organism>
<gene>
    <name evidence="1" type="ORF">MLD38_005675</name>
</gene>
<name>A0ACB9RKF4_9MYRT</name>
<dbReference type="EMBL" id="CM042882">
    <property type="protein sequence ID" value="KAI4379364.1"/>
    <property type="molecule type" value="Genomic_DNA"/>
</dbReference>
<comment type="caution">
    <text evidence="1">The sequence shown here is derived from an EMBL/GenBank/DDBJ whole genome shotgun (WGS) entry which is preliminary data.</text>
</comment>